<gene>
    <name evidence="1" type="ORF">IAB46_05890</name>
</gene>
<comment type="caution">
    <text evidence="1">The sequence shown here is derived from an EMBL/GenBank/DDBJ whole genome shotgun (WGS) entry which is preliminary data.</text>
</comment>
<reference evidence="1" key="1">
    <citation type="submission" date="2020-10" db="EMBL/GenBank/DDBJ databases">
        <authorList>
            <person name="Gilroy R."/>
        </authorList>
    </citation>
    <scope>NUCLEOTIDE SEQUENCE</scope>
    <source>
        <strain evidence="1">CHK178-757</strain>
    </source>
</reference>
<evidence type="ECO:0000313" key="2">
    <source>
        <dbReference type="Proteomes" id="UP000823927"/>
    </source>
</evidence>
<name>A0A9D1JQE8_9FIRM</name>
<evidence type="ECO:0000313" key="1">
    <source>
        <dbReference type="EMBL" id="HIS47082.1"/>
    </source>
</evidence>
<organism evidence="1 2">
    <name type="scientific">Candidatus Scybalocola faecigallinarum</name>
    <dbReference type="NCBI Taxonomy" id="2840941"/>
    <lineage>
        <taxon>Bacteria</taxon>
        <taxon>Bacillati</taxon>
        <taxon>Bacillota</taxon>
        <taxon>Clostridia</taxon>
        <taxon>Lachnospirales</taxon>
        <taxon>Lachnospiraceae</taxon>
        <taxon>Lachnospiraceae incertae sedis</taxon>
        <taxon>Candidatus Scybalocola (ex Gilroy et al. 2021)</taxon>
    </lineage>
</organism>
<sequence>MQINNIFQEESLKYSQEKPELSSREDEIFALSEISEYLAFIEENLQFSDELWMQEVSEGVLFYEWIYSNYDDGSEDLRRMMQEIFFKSAKEAENNSQTDSEVIPISLGDWPEACPDQNSYIKHRREILAKISNVEEYENFMHSCFINSCFSANILQEMKYIKDFPAHAREITKNLAVLNDYAISLYYKYHNDLKEAMRILSSMLLECSGDPKHRESLFFPFTYYENLNGINTAQEKKILCEPHLKLIRRDSDLRIYFQWCDDQVGKGEKVLVGRIGRHPY</sequence>
<dbReference type="EMBL" id="DVIT01000022">
    <property type="protein sequence ID" value="HIS47082.1"/>
    <property type="molecule type" value="Genomic_DNA"/>
</dbReference>
<dbReference type="AlphaFoldDB" id="A0A9D1JQE8"/>
<reference evidence="1" key="2">
    <citation type="journal article" date="2021" name="PeerJ">
        <title>Extensive microbial diversity within the chicken gut microbiome revealed by metagenomics and culture.</title>
        <authorList>
            <person name="Gilroy R."/>
            <person name="Ravi A."/>
            <person name="Getino M."/>
            <person name="Pursley I."/>
            <person name="Horton D.L."/>
            <person name="Alikhan N.F."/>
            <person name="Baker D."/>
            <person name="Gharbi K."/>
            <person name="Hall N."/>
            <person name="Watson M."/>
            <person name="Adriaenssens E.M."/>
            <person name="Foster-Nyarko E."/>
            <person name="Jarju S."/>
            <person name="Secka A."/>
            <person name="Antonio M."/>
            <person name="Oren A."/>
            <person name="Chaudhuri R.R."/>
            <person name="La Ragione R."/>
            <person name="Hildebrand F."/>
            <person name="Pallen M.J."/>
        </authorList>
    </citation>
    <scope>NUCLEOTIDE SEQUENCE</scope>
    <source>
        <strain evidence="1">CHK178-757</strain>
    </source>
</reference>
<dbReference type="Proteomes" id="UP000823927">
    <property type="component" value="Unassembled WGS sequence"/>
</dbReference>
<protein>
    <submittedName>
        <fullName evidence="1">Uncharacterized protein</fullName>
    </submittedName>
</protein>
<proteinExistence type="predicted"/>
<accession>A0A9D1JQE8</accession>